<dbReference type="Proteomes" id="UP000292507">
    <property type="component" value="Unassembled WGS sequence"/>
</dbReference>
<organism evidence="2 3">
    <name type="scientific">Blastococcus saxobsidens</name>
    <dbReference type="NCBI Taxonomy" id="138336"/>
    <lineage>
        <taxon>Bacteria</taxon>
        <taxon>Bacillati</taxon>
        <taxon>Actinomycetota</taxon>
        <taxon>Actinomycetes</taxon>
        <taxon>Geodermatophilales</taxon>
        <taxon>Geodermatophilaceae</taxon>
        <taxon>Blastococcus</taxon>
    </lineage>
</organism>
<dbReference type="AlphaFoldDB" id="A0A4Q7Y1T7"/>
<dbReference type="RefSeq" id="WP_165400413.1">
    <property type="nucleotide sequence ID" value="NZ_POQT01000033.1"/>
</dbReference>
<reference evidence="2 3" key="1">
    <citation type="submission" date="2019-02" db="EMBL/GenBank/DDBJ databases">
        <title>Sequencing the genomes of 1000 actinobacteria strains.</title>
        <authorList>
            <person name="Klenk H.-P."/>
        </authorList>
    </citation>
    <scope>NUCLEOTIDE SEQUENCE [LARGE SCALE GENOMIC DNA]</scope>
    <source>
        <strain evidence="2 3">DSM 44509</strain>
    </source>
</reference>
<name>A0A4Q7Y1T7_9ACTN</name>
<dbReference type="EMBL" id="SHKV01000001">
    <property type="protein sequence ID" value="RZU30458.1"/>
    <property type="molecule type" value="Genomic_DNA"/>
</dbReference>
<keyword evidence="3" id="KW-1185">Reference proteome</keyword>
<comment type="caution">
    <text evidence="2">The sequence shown here is derived from an EMBL/GenBank/DDBJ whole genome shotgun (WGS) entry which is preliminary data.</text>
</comment>
<proteinExistence type="predicted"/>
<protein>
    <submittedName>
        <fullName evidence="2">Uncharacterized protein</fullName>
    </submittedName>
</protein>
<gene>
    <name evidence="2" type="ORF">BKA19_0074</name>
</gene>
<evidence type="ECO:0000313" key="2">
    <source>
        <dbReference type="EMBL" id="RZU30458.1"/>
    </source>
</evidence>
<feature type="compositionally biased region" description="Basic and acidic residues" evidence="1">
    <location>
        <begin position="18"/>
        <end position="30"/>
    </location>
</feature>
<accession>A0A4Q7Y1T7</accession>
<sequence>MGDKSPKQSMTKKASGKSIKEKRIDRKAKADTTSQMENLTHGKKH</sequence>
<feature type="region of interest" description="Disordered" evidence="1">
    <location>
        <begin position="1"/>
        <end position="45"/>
    </location>
</feature>
<evidence type="ECO:0000313" key="3">
    <source>
        <dbReference type="Proteomes" id="UP000292507"/>
    </source>
</evidence>
<evidence type="ECO:0000256" key="1">
    <source>
        <dbReference type="SAM" id="MobiDB-lite"/>
    </source>
</evidence>